<dbReference type="RefSeq" id="WP_329410676.1">
    <property type="nucleotide sequence ID" value="NZ_CP109441.1"/>
</dbReference>
<organism evidence="1 2">
    <name type="scientific">Nocardia vinacea</name>
    <dbReference type="NCBI Taxonomy" id="96468"/>
    <lineage>
        <taxon>Bacteria</taxon>
        <taxon>Bacillati</taxon>
        <taxon>Actinomycetota</taxon>
        <taxon>Actinomycetes</taxon>
        <taxon>Mycobacteriales</taxon>
        <taxon>Nocardiaceae</taxon>
        <taxon>Nocardia</taxon>
    </lineage>
</organism>
<gene>
    <name evidence="1" type="ORF">OG563_00115</name>
</gene>
<evidence type="ECO:0000313" key="2">
    <source>
        <dbReference type="Proteomes" id="UP001432062"/>
    </source>
</evidence>
<dbReference type="Proteomes" id="UP001432062">
    <property type="component" value="Chromosome"/>
</dbReference>
<dbReference type="Pfam" id="PF12083">
    <property type="entry name" value="DUF3560"/>
    <property type="match status" value="1"/>
</dbReference>
<dbReference type="EMBL" id="CP109441">
    <property type="protein sequence ID" value="WUV46704.1"/>
    <property type="molecule type" value="Genomic_DNA"/>
</dbReference>
<proteinExistence type="predicted"/>
<protein>
    <submittedName>
        <fullName evidence="1">DUF3560 domain-containing protein</fullName>
    </submittedName>
</protein>
<reference evidence="1" key="1">
    <citation type="submission" date="2022-10" db="EMBL/GenBank/DDBJ databases">
        <title>The complete genomes of actinobacterial strains from the NBC collection.</title>
        <authorList>
            <person name="Joergensen T.S."/>
            <person name="Alvarez Arevalo M."/>
            <person name="Sterndorff E.B."/>
            <person name="Faurdal D."/>
            <person name="Vuksanovic O."/>
            <person name="Mourched A.-S."/>
            <person name="Charusanti P."/>
            <person name="Shaw S."/>
            <person name="Blin K."/>
            <person name="Weber T."/>
        </authorList>
    </citation>
    <scope>NUCLEOTIDE SEQUENCE</scope>
    <source>
        <strain evidence="1">NBC_01482</strain>
    </source>
</reference>
<dbReference type="InterPro" id="IPR021944">
    <property type="entry name" value="DUF3560"/>
</dbReference>
<name>A0ABZ1YTY3_9NOCA</name>
<keyword evidence="2" id="KW-1185">Reference proteome</keyword>
<evidence type="ECO:0000313" key="1">
    <source>
        <dbReference type="EMBL" id="WUV46704.1"/>
    </source>
</evidence>
<accession>A0ABZ1YTY3</accession>
<sequence length="325" mass="36053">MTISHTAEEGTVLEGAVRGDGTYEVMVGVKRAVGHWRWARSLGMWIVVSSRDRQPKQFVIDAAAKALREAGFDVEIQIDRTARPPLLAEGDRAACRADRVQALQDKASRKDAEAVAADAAHERACQALPPGGEPVKIGHHSERRHRRAIEKSWDAWGRSVQAGRDADHAHDRADAAARTTDHRYAPRTVANRIEALEAEQRGDQRTLDGHTRVISRTADGEVQYAEIHSPATGEYRQRVLDQMAQRGDEITYWHQVRDQQIADGLTPGWGPADFSVGDFVRVGGRAWRQVTRVNTKSVSVANIPQPHTPLHTILGIPVRCPRELL</sequence>